<gene>
    <name evidence="10" type="ORF">AGLY_007736</name>
</gene>
<evidence type="ECO:0000256" key="5">
    <source>
        <dbReference type="ARBA" id="ARBA00023187"/>
    </source>
</evidence>
<feature type="compositionally biased region" description="Basic and acidic residues" evidence="8">
    <location>
        <begin position="309"/>
        <end position="324"/>
    </location>
</feature>
<dbReference type="InterPro" id="IPR047276">
    <property type="entry name" value="KH-I_NOVA_rpt2"/>
</dbReference>
<evidence type="ECO:0000259" key="9">
    <source>
        <dbReference type="SMART" id="SM00322"/>
    </source>
</evidence>
<accession>A0A6G0TMV0</accession>
<feature type="non-terminal residue" evidence="10">
    <location>
        <position position="557"/>
    </location>
</feature>
<dbReference type="EMBL" id="VYZN01000025">
    <property type="protein sequence ID" value="KAE9535835.1"/>
    <property type="molecule type" value="Genomic_DNA"/>
</dbReference>
<protein>
    <recommendedName>
        <fullName evidence="9">K Homology domain-containing protein</fullName>
    </recommendedName>
</protein>
<dbReference type="Pfam" id="PF00013">
    <property type="entry name" value="KH_1"/>
    <property type="match status" value="3"/>
</dbReference>
<name>A0A6G0TMV0_APHGL</name>
<proteinExistence type="predicted"/>
<dbReference type="InterPro" id="IPR047275">
    <property type="entry name" value="KH-I_NOVA_rpt1"/>
</dbReference>
<evidence type="ECO:0000256" key="7">
    <source>
        <dbReference type="PROSITE-ProRule" id="PRU00117"/>
    </source>
</evidence>
<keyword evidence="5" id="KW-0508">mRNA splicing</keyword>
<dbReference type="PROSITE" id="PS50084">
    <property type="entry name" value="KH_TYPE_1"/>
    <property type="match status" value="3"/>
</dbReference>
<comment type="subcellular location">
    <subcellularLocation>
        <location evidence="1">Nucleus</location>
    </subcellularLocation>
</comment>
<evidence type="ECO:0000313" key="10">
    <source>
        <dbReference type="EMBL" id="KAE9535835.1"/>
    </source>
</evidence>
<dbReference type="CDD" id="cd22436">
    <property type="entry name" value="KH-I_NOVA_rpt2"/>
    <property type="match status" value="1"/>
</dbReference>
<evidence type="ECO:0000256" key="1">
    <source>
        <dbReference type="ARBA" id="ARBA00004123"/>
    </source>
</evidence>
<keyword evidence="2" id="KW-0507">mRNA processing</keyword>
<dbReference type="InterPro" id="IPR047274">
    <property type="entry name" value="KH-I_NOVA_rpt3"/>
</dbReference>
<dbReference type="SUPFAM" id="SSF54791">
    <property type="entry name" value="Eukaryotic type KH-domain (KH-domain type I)"/>
    <property type="match status" value="3"/>
</dbReference>
<feature type="compositionally biased region" description="Basic and acidic residues" evidence="8">
    <location>
        <begin position="267"/>
        <end position="277"/>
    </location>
</feature>
<dbReference type="SMART" id="SM00322">
    <property type="entry name" value="KH"/>
    <property type="match status" value="3"/>
</dbReference>
<feature type="compositionally biased region" description="Basic and acidic residues" evidence="8">
    <location>
        <begin position="293"/>
        <end position="302"/>
    </location>
</feature>
<dbReference type="GO" id="GO:0006397">
    <property type="term" value="P:mRNA processing"/>
    <property type="evidence" value="ECO:0007669"/>
    <property type="project" value="UniProtKB-KW"/>
</dbReference>
<evidence type="ECO:0000256" key="3">
    <source>
        <dbReference type="ARBA" id="ARBA00022737"/>
    </source>
</evidence>
<keyword evidence="6" id="KW-0539">Nucleus</keyword>
<dbReference type="CDD" id="cd09031">
    <property type="entry name" value="KH-I_NOVA_rpt3"/>
    <property type="match status" value="1"/>
</dbReference>
<dbReference type="Gene3D" id="3.30.1370.10">
    <property type="entry name" value="K Homology domain, type 1"/>
    <property type="match status" value="3"/>
</dbReference>
<keyword evidence="4 7" id="KW-0694">RNA-binding</keyword>
<dbReference type="GO" id="GO:0003723">
    <property type="term" value="F:RNA binding"/>
    <property type="evidence" value="ECO:0007669"/>
    <property type="project" value="UniProtKB-UniRule"/>
</dbReference>
<evidence type="ECO:0000256" key="8">
    <source>
        <dbReference type="SAM" id="MobiDB-lite"/>
    </source>
</evidence>
<dbReference type="CDD" id="cd22435">
    <property type="entry name" value="KH-I_NOVA_rpt1"/>
    <property type="match status" value="1"/>
</dbReference>
<dbReference type="GO" id="GO:0005634">
    <property type="term" value="C:nucleus"/>
    <property type="evidence" value="ECO:0007669"/>
    <property type="project" value="UniProtKB-SubCell"/>
</dbReference>
<dbReference type="FunFam" id="3.30.1370.10:FF:000022">
    <property type="entry name" value="RNA-binding protein Nova-1 isoform 1"/>
    <property type="match status" value="1"/>
</dbReference>
<keyword evidence="3" id="KW-0677">Repeat</keyword>
<evidence type="ECO:0000256" key="4">
    <source>
        <dbReference type="ARBA" id="ARBA00022884"/>
    </source>
</evidence>
<dbReference type="AlphaFoldDB" id="A0A6G0TMV0"/>
<organism evidence="10 11">
    <name type="scientific">Aphis glycines</name>
    <name type="common">Soybean aphid</name>
    <dbReference type="NCBI Taxonomy" id="307491"/>
    <lineage>
        <taxon>Eukaryota</taxon>
        <taxon>Metazoa</taxon>
        <taxon>Ecdysozoa</taxon>
        <taxon>Arthropoda</taxon>
        <taxon>Hexapoda</taxon>
        <taxon>Insecta</taxon>
        <taxon>Pterygota</taxon>
        <taxon>Neoptera</taxon>
        <taxon>Paraneoptera</taxon>
        <taxon>Hemiptera</taxon>
        <taxon>Sternorrhyncha</taxon>
        <taxon>Aphidomorpha</taxon>
        <taxon>Aphidoidea</taxon>
        <taxon>Aphididae</taxon>
        <taxon>Aphidini</taxon>
        <taxon>Aphis</taxon>
        <taxon>Aphis</taxon>
    </lineage>
</organism>
<reference evidence="10 11" key="1">
    <citation type="submission" date="2019-08" db="EMBL/GenBank/DDBJ databases">
        <title>The genome of the soybean aphid Biotype 1, its phylome, world population structure and adaptation to the North American continent.</title>
        <authorList>
            <person name="Giordano R."/>
            <person name="Donthu R.K."/>
            <person name="Hernandez A.G."/>
            <person name="Wright C.L."/>
            <person name="Zimin A.V."/>
        </authorList>
    </citation>
    <scope>NUCLEOTIDE SEQUENCE [LARGE SCALE GENOMIC DNA]</scope>
    <source>
        <tissue evidence="10">Whole aphids</tissue>
    </source>
</reference>
<feature type="domain" description="K Homology" evidence="9">
    <location>
        <begin position="134"/>
        <end position="207"/>
    </location>
</feature>
<evidence type="ECO:0000313" key="11">
    <source>
        <dbReference type="Proteomes" id="UP000475862"/>
    </source>
</evidence>
<evidence type="ECO:0000256" key="2">
    <source>
        <dbReference type="ARBA" id="ARBA00022664"/>
    </source>
</evidence>
<keyword evidence="11" id="KW-1185">Reference proteome</keyword>
<sequence>MYCYPVLARKSFIQYKDNKQLNTSYCSALLLFCYPLRNSDGMYHMKILIPCITAGAIIGKGGETIAQLQTETNTKIKMSKTNDFYPGTTERVCIISGSSSEHIMAALTFIMERIREKPDASNRVQNSGDAIADREKQVKILIPNSTAGMIIGKAGAYIKQLKEDSGCFVQISQKAKDTTLQERCITVSGNTEGNKKVCLCILNKIIEDPLSASCPNLSYADVNGPVANFNPTGSPYALATTNCSNNQTSYNLNATSLSAQDAQRTQPEQHNRTDQPDQHPAAGAVGAAPQRHRAPEHGDQRPVRPGPGRRSDFHQRDPVAKRGQPDAVQRQLLWAGRGGRRGRRCRCRVHAQGDRADDERGAAAAAAAAAALYEMTADDQQSVVKREMDVPESIVGAIIGPGGRSLVEIQQMSGVTIHISKKGVYAPGTTNRKVTICGSASGIAMANYLMQQRIVDEETKRARAPAPFNKTISVRYLIVHVIVREVKPVAAVDSCSTFHLVEFATHAYLFVPSKTYARKEEDLLIICSTDPNKAYREIIMSKIYGIGTEIKMHYVVT</sequence>
<dbReference type="Proteomes" id="UP000475862">
    <property type="component" value="Unassembled WGS sequence"/>
</dbReference>
<dbReference type="GO" id="GO:0010468">
    <property type="term" value="P:regulation of gene expression"/>
    <property type="evidence" value="ECO:0007669"/>
    <property type="project" value="UniProtKB-ARBA"/>
</dbReference>
<dbReference type="OrthoDB" id="441329at2759"/>
<evidence type="ECO:0000256" key="6">
    <source>
        <dbReference type="ARBA" id="ARBA00023242"/>
    </source>
</evidence>
<dbReference type="InterPro" id="IPR036612">
    <property type="entry name" value="KH_dom_type_1_sf"/>
</dbReference>
<dbReference type="InterPro" id="IPR004087">
    <property type="entry name" value="KH_dom"/>
</dbReference>
<dbReference type="PANTHER" id="PTHR10288">
    <property type="entry name" value="KH DOMAIN CONTAINING RNA BINDING PROTEIN"/>
    <property type="match status" value="1"/>
</dbReference>
<feature type="domain" description="K Homology" evidence="9">
    <location>
        <begin position="382"/>
        <end position="455"/>
    </location>
</feature>
<feature type="domain" description="K Homology" evidence="9">
    <location>
        <begin position="41"/>
        <end position="115"/>
    </location>
</feature>
<comment type="caution">
    <text evidence="10">The sequence shown here is derived from an EMBL/GenBank/DDBJ whole genome shotgun (WGS) entry which is preliminary data.</text>
</comment>
<dbReference type="InterPro" id="IPR004088">
    <property type="entry name" value="KH_dom_type_1"/>
</dbReference>
<dbReference type="GO" id="GO:0008380">
    <property type="term" value="P:RNA splicing"/>
    <property type="evidence" value="ECO:0007669"/>
    <property type="project" value="UniProtKB-KW"/>
</dbReference>
<feature type="region of interest" description="Disordered" evidence="8">
    <location>
        <begin position="258"/>
        <end position="335"/>
    </location>
</feature>